<dbReference type="InterPro" id="IPR001478">
    <property type="entry name" value="PDZ"/>
</dbReference>
<feature type="signal peptide" evidence="1">
    <location>
        <begin position="1"/>
        <end position="22"/>
    </location>
</feature>
<dbReference type="Gene3D" id="3.40.50.11550">
    <property type="match status" value="1"/>
</dbReference>
<dbReference type="CDD" id="cd14727">
    <property type="entry name" value="ChanN-like"/>
    <property type="match status" value="1"/>
</dbReference>
<evidence type="ECO:0000313" key="3">
    <source>
        <dbReference type="EMBL" id="TCT21521.1"/>
    </source>
</evidence>
<keyword evidence="1" id="KW-0732">Signal</keyword>
<feature type="chain" id="PRO_5020849411" evidence="1">
    <location>
        <begin position="23"/>
        <end position="387"/>
    </location>
</feature>
<sequence>MSHKHPFTFALAASLCALSTLACSTALSGQSKGAEFPETSTRVLDLAQLSGMDRLLDRLADRRVIFVGESHDRYEDHLNQLAIIQGLHARGKPLVIGMEFFQQPFQPALDDYIAGTLDEAEFLRRTQYFDRWRYDYRLYRPILRFAREQRIPVIALNLESELTRRVGEVGIAGLSTDERARIPTGIDRADPAYRARLEAVFKQHPGADQRNIEHFVEVQLMWDEGMADRAAQALAAHPDRTLVVLAGSGHLEYGQGIPKRLLRRVDVPSAIVLNGADRDLDPAVADFLLFPKQVDLPAAGLLGVMLDQTAAGEGMLVQGFAEKSGAKAAGIVAGDRILRIGTQPIASYADIRIALLDSQPGQTLPVEVQRKGLVGADERLTFLVELH</sequence>
<feature type="domain" description="PDZ" evidence="2">
    <location>
        <begin position="300"/>
        <end position="372"/>
    </location>
</feature>
<reference evidence="3 4" key="1">
    <citation type="submission" date="2019-03" db="EMBL/GenBank/DDBJ databases">
        <title>Genomic Encyclopedia of Type Strains, Phase IV (KMG-IV): sequencing the most valuable type-strain genomes for metagenomic binning, comparative biology and taxonomic classification.</title>
        <authorList>
            <person name="Goeker M."/>
        </authorList>
    </citation>
    <scope>NUCLEOTIDE SEQUENCE [LARGE SCALE GENOMIC DNA]</scope>
    <source>
        <strain evidence="3 4">DSM 13587</strain>
    </source>
</reference>
<dbReference type="PROSITE" id="PS51257">
    <property type="entry name" value="PROKAR_LIPOPROTEIN"/>
    <property type="match status" value="1"/>
</dbReference>
<dbReference type="EMBL" id="SMAO01000004">
    <property type="protein sequence ID" value="TCT21521.1"/>
    <property type="molecule type" value="Genomic_DNA"/>
</dbReference>
<accession>A0A4R3N0I0</accession>
<dbReference type="SUPFAM" id="SSF159501">
    <property type="entry name" value="EreA/ChaN-like"/>
    <property type="match status" value="1"/>
</dbReference>
<keyword evidence="4" id="KW-1185">Reference proteome</keyword>
<dbReference type="AlphaFoldDB" id="A0A4R3N0I0"/>
<dbReference type="Pfam" id="PF13180">
    <property type="entry name" value="PDZ_2"/>
    <property type="match status" value="1"/>
</dbReference>
<organism evidence="3 4">
    <name type="scientific">Thiobaca trueperi</name>
    <dbReference type="NCBI Taxonomy" id="127458"/>
    <lineage>
        <taxon>Bacteria</taxon>
        <taxon>Pseudomonadati</taxon>
        <taxon>Pseudomonadota</taxon>
        <taxon>Gammaproteobacteria</taxon>
        <taxon>Chromatiales</taxon>
        <taxon>Chromatiaceae</taxon>
        <taxon>Thiobaca</taxon>
    </lineage>
</organism>
<evidence type="ECO:0000256" key="1">
    <source>
        <dbReference type="SAM" id="SignalP"/>
    </source>
</evidence>
<dbReference type="SMART" id="SM00228">
    <property type="entry name" value="PDZ"/>
    <property type="match status" value="1"/>
</dbReference>
<protein>
    <submittedName>
        <fullName evidence="3">Putative iron-regulated protein</fullName>
    </submittedName>
</protein>
<dbReference type="Pfam" id="PF04187">
    <property type="entry name" value="Cofac_haem_bdg"/>
    <property type="match status" value="1"/>
</dbReference>
<dbReference type="SUPFAM" id="SSF50156">
    <property type="entry name" value="PDZ domain-like"/>
    <property type="match status" value="1"/>
</dbReference>
<proteinExistence type="predicted"/>
<dbReference type="InterPro" id="IPR036034">
    <property type="entry name" value="PDZ_sf"/>
</dbReference>
<name>A0A4R3N0I0_9GAMM</name>
<dbReference type="Proteomes" id="UP000295717">
    <property type="component" value="Unassembled WGS sequence"/>
</dbReference>
<evidence type="ECO:0000313" key="4">
    <source>
        <dbReference type="Proteomes" id="UP000295717"/>
    </source>
</evidence>
<evidence type="ECO:0000259" key="2">
    <source>
        <dbReference type="SMART" id="SM00228"/>
    </source>
</evidence>
<comment type="caution">
    <text evidence="3">The sequence shown here is derived from an EMBL/GenBank/DDBJ whole genome shotgun (WGS) entry which is preliminary data.</text>
</comment>
<dbReference type="Gene3D" id="2.30.42.10">
    <property type="match status" value="1"/>
</dbReference>
<gene>
    <name evidence="3" type="ORF">EDC35_104380</name>
</gene>
<dbReference type="InterPro" id="IPR007314">
    <property type="entry name" value="Cofac_haem-bd_dom"/>
</dbReference>